<keyword evidence="11" id="KW-1185">Reference proteome</keyword>
<dbReference type="Pfam" id="PF02466">
    <property type="entry name" value="Tim17"/>
    <property type="match status" value="1"/>
</dbReference>
<comment type="subcellular location">
    <subcellularLocation>
        <location evidence="1 9">Mitochondrion inner membrane</location>
        <topology evidence="1 9">Multi-pass membrane protein</topology>
    </subcellularLocation>
</comment>
<organism evidence="10 11">
    <name type="scientific">Asterophora parasitica</name>
    <dbReference type="NCBI Taxonomy" id="117018"/>
    <lineage>
        <taxon>Eukaryota</taxon>
        <taxon>Fungi</taxon>
        <taxon>Dikarya</taxon>
        <taxon>Basidiomycota</taxon>
        <taxon>Agaricomycotina</taxon>
        <taxon>Agaricomycetes</taxon>
        <taxon>Agaricomycetidae</taxon>
        <taxon>Agaricales</taxon>
        <taxon>Tricholomatineae</taxon>
        <taxon>Lyophyllaceae</taxon>
        <taxon>Asterophora</taxon>
    </lineage>
</organism>
<keyword evidence="5 9" id="KW-0999">Mitochondrion inner membrane</keyword>
<dbReference type="PANTHER" id="PTHR14110:SF0">
    <property type="entry name" value="MITOCHONDRIAL IMPORT INNER MEMBRANE TRANSLOCASE SUBUNIT TIM22"/>
    <property type="match status" value="1"/>
</dbReference>
<name>A0A9P7GD02_9AGAR</name>
<evidence type="ECO:0000313" key="11">
    <source>
        <dbReference type="Proteomes" id="UP000775547"/>
    </source>
</evidence>
<dbReference type="EMBL" id="JABCKV010000013">
    <property type="protein sequence ID" value="KAG5647090.1"/>
    <property type="molecule type" value="Genomic_DNA"/>
</dbReference>
<sequence>MNGGSPSYPCAVPIYAPGKEPLPPGFTEEDRVAIEQTKKWERYAGMAMESCAVKTVLAGGAGFGIGAFFSLMSASFAYEDPLLRQQTQAGMKTTQKAREVMKEMGRGMWTSGKGFGKVGALFAGIECVIESYRAKNDIYNSVASGFCAGGILARNSGPKAAVGGGLAFAAFSAAIDLLFIRRETPEYVVPVPLVVCTNNSSRED</sequence>
<comment type="caution">
    <text evidence="9">Lacks conserved residue(s) required for the propagation of feature annotation.</text>
</comment>
<evidence type="ECO:0000256" key="9">
    <source>
        <dbReference type="RuleBase" id="RU367038"/>
    </source>
</evidence>
<dbReference type="GO" id="GO:0008320">
    <property type="term" value="F:protein transmembrane transporter activity"/>
    <property type="evidence" value="ECO:0007669"/>
    <property type="project" value="UniProtKB-UniRule"/>
</dbReference>
<keyword evidence="8 9" id="KW-0472">Membrane</keyword>
<evidence type="ECO:0000256" key="2">
    <source>
        <dbReference type="ARBA" id="ARBA00008444"/>
    </source>
</evidence>
<reference evidence="10" key="1">
    <citation type="submission" date="2020-07" db="EMBL/GenBank/DDBJ databases">
        <authorList>
            <person name="Nieuwenhuis M."/>
            <person name="Van De Peppel L.J.J."/>
        </authorList>
    </citation>
    <scope>NUCLEOTIDE SEQUENCE</scope>
    <source>
        <strain evidence="10">AP01</strain>
        <tissue evidence="10">Mycelium</tissue>
    </source>
</reference>
<keyword evidence="6 9" id="KW-1133">Transmembrane helix</keyword>
<feature type="transmembrane region" description="Helical" evidence="9">
    <location>
        <begin position="56"/>
        <end position="78"/>
    </location>
</feature>
<evidence type="ECO:0000256" key="4">
    <source>
        <dbReference type="ARBA" id="ARBA00022692"/>
    </source>
</evidence>
<dbReference type="GO" id="GO:0030943">
    <property type="term" value="F:mitochondrion targeting sequence binding"/>
    <property type="evidence" value="ECO:0007669"/>
    <property type="project" value="TreeGrafter"/>
</dbReference>
<dbReference type="OrthoDB" id="75343at2759"/>
<dbReference type="AlphaFoldDB" id="A0A9P7GD02"/>
<evidence type="ECO:0000256" key="7">
    <source>
        <dbReference type="ARBA" id="ARBA00023128"/>
    </source>
</evidence>
<evidence type="ECO:0000256" key="6">
    <source>
        <dbReference type="ARBA" id="ARBA00022989"/>
    </source>
</evidence>
<comment type="function">
    <text evidence="9">Essential core component of the TIM22 complex, a complex that mediates the import and insertion of multi-pass transmembrane proteins into the mitochondrial inner membrane. In the TIM22 complex, it constitutes the voltage-activated and signal-gated channel. Forms a twin-pore translocase that uses the membrane potential as external driving force in 2 voltage-dependent steps.</text>
</comment>
<keyword evidence="9" id="KW-0813">Transport</keyword>
<proteinExistence type="inferred from homology"/>
<evidence type="ECO:0000256" key="3">
    <source>
        <dbReference type="ARBA" id="ARBA00020722"/>
    </source>
</evidence>
<evidence type="ECO:0000256" key="8">
    <source>
        <dbReference type="ARBA" id="ARBA00023136"/>
    </source>
</evidence>
<accession>A0A9P7GD02</accession>
<dbReference type="GO" id="GO:0045039">
    <property type="term" value="P:protein insertion into mitochondrial inner membrane"/>
    <property type="evidence" value="ECO:0007669"/>
    <property type="project" value="UniProtKB-UniRule"/>
</dbReference>
<dbReference type="InterPro" id="IPR039175">
    <property type="entry name" value="TIM22"/>
</dbReference>
<comment type="similarity">
    <text evidence="2 9">Belongs to the Tim17/Tim22/Tim23 family.</text>
</comment>
<protein>
    <recommendedName>
        <fullName evidence="3 9">Mitochondrial import inner membrane translocase subunit TIM22</fullName>
    </recommendedName>
</protein>
<keyword evidence="9" id="KW-0811">Translocation</keyword>
<comment type="subunit">
    <text evidence="9">Component of the TIM22 complex.</text>
</comment>
<reference evidence="10" key="2">
    <citation type="submission" date="2021-10" db="EMBL/GenBank/DDBJ databases">
        <title>Phylogenomics reveals ancestral predisposition of the termite-cultivated fungus Termitomyces towards a domesticated lifestyle.</title>
        <authorList>
            <person name="Auxier B."/>
            <person name="Grum-Grzhimaylo A."/>
            <person name="Cardenas M.E."/>
            <person name="Lodge J.D."/>
            <person name="Laessoe T."/>
            <person name="Pedersen O."/>
            <person name="Smith M.E."/>
            <person name="Kuyper T.W."/>
            <person name="Franco-Molano E.A."/>
            <person name="Baroni T.J."/>
            <person name="Aanen D.K."/>
        </authorList>
    </citation>
    <scope>NUCLEOTIDE SEQUENCE</scope>
    <source>
        <strain evidence="10">AP01</strain>
        <tissue evidence="10">Mycelium</tissue>
    </source>
</reference>
<dbReference type="PANTHER" id="PTHR14110">
    <property type="entry name" value="MITOCHONDRIAL IMPORT INNER MEMBRANE TRANSLOCASE SUBUNIT TIM22"/>
    <property type="match status" value="1"/>
</dbReference>
<keyword evidence="4 9" id="KW-0812">Transmembrane</keyword>
<dbReference type="GO" id="GO:0042721">
    <property type="term" value="C:TIM22 mitochondrial import inner membrane insertion complex"/>
    <property type="evidence" value="ECO:0007669"/>
    <property type="project" value="UniProtKB-UniRule"/>
</dbReference>
<evidence type="ECO:0000256" key="1">
    <source>
        <dbReference type="ARBA" id="ARBA00004448"/>
    </source>
</evidence>
<keyword evidence="7 9" id="KW-0496">Mitochondrion</keyword>
<keyword evidence="9" id="KW-0653">Protein transport</keyword>
<evidence type="ECO:0000256" key="5">
    <source>
        <dbReference type="ARBA" id="ARBA00022792"/>
    </source>
</evidence>
<gene>
    <name evidence="10" type="ORF">DXG03_001460</name>
</gene>
<comment type="caution">
    <text evidence="10">The sequence shown here is derived from an EMBL/GenBank/DDBJ whole genome shotgun (WGS) entry which is preliminary data.</text>
</comment>
<dbReference type="Proteomes" id="UP000775547">
    <property type="component" value="Unassembled WGS sequence"/>
</dbReference>
<evidence type="ECO:0000313" key="10">
    <source>
        <dbReference type="EMBL" id="KAG5647090.1"/>
    </source>
</evidence>